<evidence type="ECO:0000259" key="1">
    <source>
        <dbReference type="PROSITE" id="PS50112"/>
    </source>
</evidence>
<dbReference type="InterPro" id="IPR035965">
    <property type="entry name" value="PAS-like_dom_sf"/>
</dbReference>
<sequence length="724" mass="79989">MSSSITENDAPNPGAMSAHGESALDLLSQLAHGGWGAEFSRFIEHLPAGVVVHYGDGRVAHANALAAALLGLTKDELLSASAHDGRWDFVNCEGFQMPEQQYPALQSLALRTDLRDLVVGVRAPSGTLLKWLICNTLLTTNNEGAPVMVCVSFTDCTELKTTQNALRESEERLRLILLGTNDAPWDWDLTSNQIYYSERWWTMIGRLPGELPPDPELWSRLLHPDDRSATDRAYRNALKDGSTYEVEFRLQHKDGHYVPVLSRGFVLRDVHGKAVRVSGTNSDLTERKKSEERIHQLAYFDQLTSLPNRRQLVEHFQSVLSRSARTGQLGAILFLDVDNFKDLNDTLGHDVGDAMLCQFGERLRHALRETDHLARFGGDEFVVLLQDLGTVPFDAAGEIEGIAAKLLAAAGKKFFLPGVEYLVTTSIGVAIFGPDANQADVLLKQADLAMYSAKAAGRGMLRFFDPAMQRAVEERSALEARLRDAIGGKQFTLYCQPQFDADLTLTGGEMLLRWQHPERGLVGPGDFIPLAETSGLIMPIGAWVLEEACRRVAAWRDDPILGRLCYSVNISAQQLHHPDFVQQTLAALQGADLPPGRICLELTESLLAQNVEDVIGKMHTLRHHGVCFSIDDFGTGYSSLNYLRRLPLYALKIDQSFVQDEQSEAIVEVIIALGKKLDLHVIAEGVETQAQLDGLAGKGCQAYQGYLLGKPMPLAAFHDKYRGR</sequence>
<dbReference type="InterPro" id="IPR013655">
    <property type="entry name" value="PAS_fold_3"/>
</dbReference>
<feature type="domain" description="GGDEF" evidence="4">
    <location>
        <begin position="328"/>
        <end position="466"/>
    </location>
</feature>
<dbReference type="PROSITE" id="PS50887">
    <property type="entry name" value="GGDEF"/>
    <property type="match status" value="1"/>
</dbReference>
<dbReference type="InterPro" id="IPR001633">
    <property type="entry name" value="EAL_dom"/>
</dbReference>
<organism evidence="5 6">
    <name type="scientific">Massilia yuzhufengensis</name>
    <dbReference type="NCBI Taxonomy" id="1164594"/>
    <lineage>
        <taxon>Bacteria</taxon>
        <taxon>Pseudomonadati</taxon>
        <taxon>Pseudomonadota</taxon>
        <taxon>Betaproteobacteria</taxon>
        <taxon>Burkholderiales</taxon>
        <taxon>Oxalobacteraceae</taxon>
        <taxon>Telluria group</taxon>
        <taxon>Massilia</taxon>
    </lineage>
</organism>
<dbReference type="NCBIfam" id="TIGR00254">
    <property type="entry name" value="GGDEF"/>
    <property type="match status" value="1"/>
</dbReference>
<dbReference type="PANTHER" id="PTHR44757:SF2">
    <property type="entry name" value="BIOFILM ARCHITECTURE MAINTENANCE PROTEIN MBAA"/>
    <property type="match status" value="1"/>
</dbReference>
<dbReference type="InterPro" id="IPR000700">
    <property type="entry name" value="PAS-assoc_C"/>
</dbReference>
<dbReference type="SUPFAM" id="SSF55073">
    <property type="entry name" value="Nucleotide cyclase"/>
    <property type="match status" value="1"/>
</dbReference>
<dbReference type="SMART" id="SM00052">
    <property type="entry name" value="EAL"/>
    <property type="match status" value="1"/>
</dbReference>
<keyword evidence="6" id="KW-1185">Reference proteome</keyword>
<gene>
    <name evidence="5" type="ORF">SAMN05216204_105214</name>
</gene>
<dbReference type="InterPro" id="IPR052155">
    <property type="entry name" value="Biofilm_reg_signaling"/>
</dbReference>
<dbReference type="AlphaFoldDB" id="A0A1I1IHZ3"/>
<dbReference type="RefSeq" id="WP_229408682.1">
    <property type="nucleotide sequence ID" value="NZ_FOLD01000005.1"/>
</dbReference>
<evidence type="ECO:0000259" key="2">
    <source>
        <dbReference type="PROSITE" id="PS50113"/>
    </source>
</evidence>
<dbReference type="InterPro" id="IPR043128">
    <property type="entry name" value="Rev_trsase/Diguanyl_cyclase"/>
</dbReference>
<dbReference type="CDD" id="cd01949">
    <property type="entry name" value="GGDEF"/>
    <property type="match status" value="1"/>
</dbReference>
<proteinExistence type="predicted"/>
<protein>
    <submittedName>
        <fullName evidence="5">PAS domain S-box-containing protein/diguanylate cyclase (GGDEF) domain-containing protein</fullName>
    </submittedName>
</protein>
<evidence type="ECO:0000259" key="3">
    <source>
        <dbReference type="PROSITE" id="PS50883"/>
    </source>
</evidence>
<feature type="domain" description="PAS" evidence="1">
    <location>
        <begin position="37"/>
        <end position="79"/>
    </location>
</feature>
<dbReference type="SMART" id="SM00091">
    <property type="entry name" value="PAS"/>
    <property type="match status" value="2"/>
</dbReference>
<dbReference type="SMART" id="SM00267">
    <property type="entry name" value="GGDEF"/>
    <property type="match status" value="1"/>
</dbReference>
<dbReference type="Pfam" id="PF00563">
    <property type="entry name" value="EAL"/>
    <property type="match status" value="1"/>
</dbReference>
<dbReference type="InterPro" id="IPR035919">
    <property type="entry name" value="EAL_sf"/>
</dbReference>
<dbReference type="Pfam" id="PF00990">
    <property type="entry name" value="GGDEF"/>
    <property type="match status" value="1"/>
</dbReference>
<dbReference type="PROSITE" id="PS50112">
    <property type="entry name" value="PAS"/>
    <property type="match status" value="2"/>
</dbReference>
<dbReference type="Gene3D" id="3.30.70.270">
    <property type="match status" value="1"/>
</dbReference>
<dbReference type="SUPFAM" id="SSF55785">
    <property type="entry name" value="PYP-like sensor domain (PAS domain)"/>
    <property type="match status" value="2"/>
</dbReference>
<name>A0A1I1IHZ3_9BURK</name>
<evidence type="ECO:0000313" key="5">
    <source>
        <dbReference type="EMBL" id="SFC35867.1"/>
    </source>
</evidence>
<evidence type="ECO:0000313" key="6">
    <source>
        <dbReference type="Proteomes" id="UP000198639"/>
    </source>
</evidence>
<dbReference type="InterPro" id="IPR000160">
    <property type="entry name" value="GGDEF_dom"/>
</dbReference>
<dbReference type="Proteomes" id="UP000198639">
    <property type="component" value="Unassembled WGS sequence"/>
</dbReference>
<dbReference type="CDD" id="cd00130">
    <property type="entry name" value="PAS"/>
    <property type="match status" value="1"/>
</dbReference>
<dbReference type="SMART" id="SM00086">
    <property type="entry name" value="PAC"/>
    <property type="match status" value="1"/>
</dbReference>
<feature type="domain" description="PAC" evidence="2">
    <location>
        <begin position="244"/>
        <end position="296"/>
    </location>
</feature>
<dbReference type="PROSITE" id="PS50113">
    <property type="entry name" value="PAC"/>
    <property type="match status" value="1"/>
</dbReference>
<dbReference type="PROSITE" id="PS50883">
    <property type="entry name" value="EAL"/>
    <property type="match status" value="1"/>
</dbReference>
<feature type="domain" description="PAS" evidence="1">
    <location>
        <begin position="169"/>
        <end position="241"/>
    </location>
</feature>
<dbReference type="InterPro" id="IPR001610">
    <property type="entry name" value="PAC"/>
</dbReference>
<dbReference type="PANTHER" id="PTHR44757">
    <property type="entry name" value="DIGUANYLATE CYCLASE DGCP"/>
    <property type="match status" value="1"/>
</dbReference>
<dbReference type="InterPro" id="IPR029787">
    <property type="entry name" value="Nucleotide_cyclase"/>
</dbReference>
<dbReference type="SUPFAM" id="SSF141868">
    <property type="entry name" value="EAL domain-like"/>
    <property type="match status" value="1"/>
</dbReference>
<dbReference type="STRING" id="1164594.SAMN05216204_105214"/>
<dbReference type="Pfam" id="PF08447">
    <property type="entry name" value="PAS_3"/>
    <property type="match status" value="1"/>
</dbReference>
<evidence type="ECO:0000259" key="4">
    <source>
        <dbReference type="PROSITE" id="PS50887"/>
    </source>
</evidence>
<feature type="domain" description="EAL" evidence="3">
    <location>
        <begin position="475"/>
        <end position="724"/>
    </location>
</feature>
<dbReference type="EMBL" id="FOLD01000005">
    <property type="protein sequence ID" value="SFC35867.1"/>
    <property type="molecule type" value="Genomic_DNA"/>
</dbReference>
<dbReference type="Gene3D" id="3.20.20.450">
    <property type="entry name" value="EAL domain"/>
    <property type="match status" value="1"/>
</dbReference>
<dbReference type="NCBIfam" id="TIGR00229">
    <property type="entry name" value="sensory_box"/>
    <property type="match status" value="1"/>
</dbReference>
<dbReference type="Gene3D" id="3.30.450.20">
    <property type="entry name" value="PAS domain"/>
    <property type="match status" value="2"/>
</dbReference>
<reference evidence="6" key="1">
    <citation type="submission" date="2016-10" db="EMBL/GenBank/DDBJ databases">
        <authorList>
            <person name="Varghese N."/>
            <person name="Submissions S."/>
        </authorList>
    </citation>
    <scope>NUCLEOTIDE SEQUENCE [LARGE SCALE GENOMIC DNA]</scope>
    <source>
        <strain evidence="6">CGMCC 1.12041</strain>
    </source>
</reference>
<dbReference type="CDD" id="cd01948">
    <property type="entry name" value="EAL"/>
    <property type="match status" value="1"/>
</dbReference>
<accession>A0A1I1IHZ3</accession>
<dbReference type="InterPro" id="IPR000014">
    <property type="entry name" value="PAS"/>
</dbReference>